<gene>
    <name evidence="2" type="ORF">GGQ57_002866</name>
</gene>
<dbReference type="Proteomes" id="UP000533637">
    <property type="component" value="Unassembled WGS sequence"/>
</dbReference>
<evidence type="ECO:0000313" key="3">
    <source>
        <dbReference type="Proteomes" id="UP000533637"/>
    </source>
</evidence>
<evidence type="ECO:0008006" key="4">
    <source>
        <dbReference type="Google" id="ProtNLM"/>
    </source>
</evidence>
<protein>
    <recommendedName>
        <fullName evidence="4">Lipoprotein</fullName>
    </recommendedName>
</protein>
<dbReference type="EMBL" id="JACHOC010000005">
    <property type="protein sequence ID" value="MBB4622957.1"/>
    <property type="molecule type" value="Genomic_DNA"/>
</dbReference>
<feature type="signal peptide" evidence="1">
    <location>
        <begin position="1"/>
        <end position="20"/>
    </location>
</feature>
<evidence type="ECO:0000256" key="1">
    <source>
        <dbReference type="SAM" id="SignalP"/>
    </source>
</evidence>
<name>A0ABR6KN54_9BACT</name>
<dbReference type="RefSeq" id="WP_183671252.1">
    <property type="nucleotide sequence ID" value="NZ_BMPB01000005.1"/>
</dbReference>
<keyword evidence="1" id="KW-0732">Signal</keyword>
<keyword evidence="3" id="KW-1185">Reference proteome</keyword>
<reference evidence="2 3" key="1">
    <citation type="submission" date="2020-08" db="EMBL/GenBank/DDBJ databases">
        <title>Genomic Encyclopedia of Type Strains, Phase IV (KMG-IV): sequencing the most valuable type-strain genomes for metagenomic binning, comparative biology and taxonomic classification.</title>
        <authorList>
            <person name="Goeker M."/>
        </authorList>
    </citation>
    <scope>NUCLEOTIDE SEQUENCE [LARGE SCALE GENOMIC DNA]</scope>
    <source>
        <strain evidence="2 3">DSM 102983</strain>
    </source>
</reference>
<evidence type="ECO:0000313" key="2">
    <source>
        <dbReference type="EMBL" id="MBB4622957.1"/>
    </source>
</evidence>
<comment type="caution">
    <text evidence="2">The sequence shown here is derived from an EMBL/GenBank/DDBJ whole genome shotgun (WGS) entry which is preliminary data.</text>
</comment>
<feature type="chain" id="PRO_5046934670" description="Lipoprotein" evidence="1">
    <location>
        <begin position="21"/>
        <end position="207"/>
    </location>
</feature>
<sequence>MKTNHLFGILLLLLCTVGLTNCNDHLLNPNAEDPEEEGEEWMNSIPDGNFFGRANTLRLYYIDEKGNSLIHPNDPNTYPVSWSEKLENPIERTKDRQTDVADTIIRYNGNHNWIYFDKEENLYYCTLSAYGDSRYSTYTFPIYVNGDTDQLEITYKYTDKNVIGGKYYAKISSWKYNGTHIYSDDDEHDKKVFIQKTGGKTTVSFKR</sequence>
<accession>A0ABR6KN54</accession>
<proteinExistence type="predicted"/>
<organism evidence="2 3">
    <name type="scientific">Parabacteroides faecis</name>
    <dbReference type="NCBI Taxonomy" id="1217282"/>
    <lineage>
        <taxon>Bacteria</taxon>
        <taxon>Pseudomonadati</taxon>
        <taxon>Bacteroidota</taxon>
        <taxon>Bacteroidia</taxon>
        <taxon>Bacteroidales</taxon>
        <taxon>Tannerellaceae</taxon>
        <taxon>Parabacteroides</taxon>
    </lineage>
</organism>